<evidence type="ECO:0000256" key="2">
    <source>
        <dbReference type="ARBA" id="ARBA00009370"/>
    </source>
</evidence>
<dbReference type="Pfam" id="PF10502">
    <property type="entry name" value="Peptidase_S26"/>
    <property type="match status" value="1"/>
</dbReference>
<evidence type="ECO:0000256" key="6">
    <source>
        <dbReference type="ARBA" id="ARBA00022801"/>
    </source>
</evidence>
<comment type="catalytic activity">
    <reaction evidence="1 8">
        <text>Cleavage of hydrophobic, N-terminal signal or leader sequences from secreted and periplasmic proteins.</text>
        <dbReference type="EC" id="3.4.21.89"/>
    </reaction>
</comment>
<dbReference type="EMBL" id="JACICC010000001">
    <property type="protein sequence ID" value="MBB3808179.1"/>
    <property type="molecule type" value="Genomic_DNA"/>
</dbReference>
<dbReference type="InterPro" id="IPR019757">
    <property type="entry name" value="Pept_S26A_signal_pept_1_Lys-AS"/>
</dbReference>
<dbReference type="PRINTS" id="PR00727">
    <property type="entry name" value="LEADERPTASE"/>
</dbReference>
<comment type="caution">
    <text evidence="12">The sequence shown here is derived from an EMBL/GenBank/DDBJ whole genome shotgun (WGS) entry which is preliminary data.</text>
</comment>
<dbReference type="Proteomes" id="UP000537592">
    <property type="component" value="Unassembled WGS sequence"/>
</dbReference>
<evidence type="ECO:0000256" key="7">
    <source>
        <dbReference type="PIRSR" id="PIRSR600223-1"/>
    </source>
</evidence>
<proteinExistence type="inferred from homology"/>
<feature type="active site" evidence="7">
    <location>
        <position position="64"/>
    </location>
</feature>
<dbReference type="NCBIfam" id="TIGR02227">
    <property type="entry name" value="sigpep_I_bact"/>
    <property type="match status" value="1"/>
</dbReference>
<dbReference type="GO" id="GO:0006465">
    <property type="term" value="P:signal peptide processing"/>
    <property type="evidence" value="ECO:0007669"/>
    <property type="project" value="InterPro"/>
</dbReference>
<dbReference type="AlphaFoldDB" id="A0A7W5Z1L2"/>
<evidence type="ECO:0000256" key="9">
    <source>
        <dbReference type="RuleBase" id="RU362042"/>
    </source>
</evidence>
<evidence type="ECO:0000313" key="13">
    <source>
        <dbReference type="Proteomes" id="UP000537592"/>
    </source>
</evidence>
<dbReference type="PROSITE" id="PS00761">
    <property type="entry name" value="SPASE_I_3"/>
    <property type="match status" value="1"/>
</dbReference>
<dbReference type="InterPro" id="IPR019758">
    <property type="entry name" value="Pept_S26A_signal_pept_1_CS"/>
</dbReference>
<evidence type="ECO:0000256" key="4">
    <source>
        <dbReference type="ARBA" id="ARBA00019232"/>
    </source>
</evidence>
<dbReference type="GO" id="GO:0004252">
    <property type="term" value="F:serine-type endopeptidase activity"/>
    <property type="evidence" value="ECO:0007669"/>
    <property type="project" value="InterPro"/>
</dbReference>
<dbReference type="InterPro" id="IPR000223">
    <property type="entry name" value="Pept_S26A_signal_pept_1"/>
</dbReference>
<organism evidence="12 13">
    <name type="scientific">Pseudochelatococcus contaminans</name>
    <dbReference type="NCBI Taxonomy" id="1538103"/>
    <lineage>
        <taxon>Bacteria</taxon>
        <taxon>Pseudomonadati</taxon>
        <taxon>Pseudomonadota</taxon>
        <taxon>Alphaproteobacteria</taxon>
        <taxon>Hyphomicrobiales</taxon>
        <taxon>Chelatococcaceae</taxon>
        <taxon>Pseudochelatococcus</taxon>
    </lineage>
</organism>
<accession>A0A7W5Z1L2</accession>
<dbReference type="PROSITE" id="PS00760">
    <property type="entry name" value="SPASE_I_2"/>
    <property type="match status" value="1"/>
</dbReference>
<keyword evidence="13" id="KW-1185">Reference proteome</keyword>
<dbReference type="EC" id="3.4.21.89" evidence="3 8"/>
<evidence type="ECO:0000256" key="5">
    <source>
        <dbReference type="ARBA" id="ARBA00022670"/>
    </source>
</evidence>
<dbReference type="CDD" id="cd06530">
    <property type="entry name" value="S26_SPase_I"/>
    <property type="match status" value="1"/>
</dbReference>
<evidence type="ECO:0000256" key="8">
    <source>
        <dbReference type="RuleBase" id="RU003993"/>
    </source>
</evidence>
<evidence type="ECO:0000259" key="11">
    <source>
        <dbReference type="Pfam" id="PF10502"/>
    </source>
</evidence>
<gene>
    <name evidence="12" type="ORF">FHS81_000233</name>
</gene>
<dbReference type="PANTHER" id="PTHR43390:SF1">
    <property type="entry name" value="CHLOROPLAST PROCESSING PEPTIDASE"/>
    <property type="match status" value="1"/>
</dbReference>
<dbReference type="Gene3D" id="2.10.109.10">
    <property type="entry name" value="Umud Fragment, subunit A"/>
    <property type="match status" value="1"/>
</dbReference>
<dbReference type="GO" id="GO:0016020">
    <property type="term" value="C:membrane"/>
    <property type="evidence" value="ECO:0007669"/>
    <property type="project" value="UniProtKB-SubCell"/>
</dbReference>
<dbReference type="RefSeq" id="WP_183750212.1">
    <property type="nucleotide sequence ID" value="NZ_JACICC010000001.1"/>
</dbReference>
<dbReference type="GO" id="GO:0009003">
    <property type="term" value="F:signal peptidase activity"/>
    <property type="evidence" value="ECO:0007669"/>
    <property type="project" value="UniProtKB-EC"/>
</dbReference>
<keyword evidence="5 8" id="KW-0645">Protease</keyword>
<name>A0A7W5Z1L2_9HYPH</name>
<dbReference type="SUPFAM" id="SSF51306">
    <property type="entry name" value="LexA/Signal peptidase"/>
    <property type="match status" value="1"/>
</dbReference>
<evidence type="ECO:0000313" key="12">
    <source>
        <dbReference type="EMBL" id="MBB3808179.1"/>
    </source>
</evidence>
<feature type="region of interest" description="Disordered" evidence="10">
    <location>
        <begin position="1"/>
        <end position="29"/>
    </location>
</feature>
<dbReference type="PANTHER" id="PTHR43390">
    <property type="entry name" value="SIGNAL PEPTIDASE I"/>
    <property type="match status" value="1"/>
</dbReference>
<feature type="domain" description="Peptidase S26" evidence="11">
    <location>
        <begin position="35"/>
        <end position="242"/>
    </location>
</feature>
<sequence length="271" mass="30367">MNLPENKNPPDNKLPTPKPGHDQATPTTRGSGIGDVIKVVLQALLVAFVIRVLLFQPFMIPSGSMIPTLLVGDYLFVSKFSYGYSRYSLPWQIIPFNGRIWGAEPKRGDVAVFASPTGDGSDYVKRVIGLPGDTVQMVDNVLVINGERVKRERVGTFPDADQWGKPIDAPLYRETLPGGVSYVIMEREGAGSYWANTFLYKVPEGHYFMMGDNRDNSVDSRDLASLGYVPLENFIGRADTIFFSLDENTPAWKLWQWPSAVRWDRVFTSIR</sequence>
<comment type="subcellular location">
    <subcellularLocation>
        <location evidence="9">Membrane</location>
        <topology evidence="9">Single-pass type II membrane protein</topology>
    </subcellularLocation>
</comment>
<dbReference type="PROSITE" id="PS00501">
    <property type="entry name" value="SPASE_I_1"/>
    <property type="match status" value="1"/>
</dbReference>
<dbReference type="InterPro" id="IPR019533">
    <property type="entry name" value="Peptidase_S26"/>
</dbReference>
<keyword evidence="6 8" id="KW-0378">Hydrolase</keyword>
<evidence type="ECO:0000256" key="1">
    <source>
        <dbReference type="ARBA" id="ARBA00000677"/>
    </source>
</evidence>
<evidence type="ECO:0000256" key="10">
    <source>
        <dbReference type="SAM" id="MobiDB-lite"/>
    </source>
</evidence>
<protein>
    <recommendedName>
        <fullName evidence="4 8">Signal peptidase I</fullName>
        <ecNumber evidence="3 8">3.4.21.89</ecNumber>
    </recommendedName>
</protein>
<dbReference type="InterPro" id="IPR036286">
    <property type="entry name" value="LexA/Signal_pep-like_sf"/>
</dbReference>
<reference evidence="12 13" key="1">
    <citation type="submission" date="2020-08" db="EMBL/GenBank/DDBJ databases">
        <title>Genomic Encyclopedia of Type Strains, Phase IV (KMG-IV): sequencing the most valuable type-strain genomes for metagenomic binning, comparative biology and taxonomic classification.</title>
        <authorList>
            <person name="Goeker M."/>
        </authorList>
    </citation>
    <scope>NUCLEOTIDE SEQUENCE [LARGE SCALE GENOMIC DNA]</scope>
    <source>
        <strain evidence="12 13">DSM 28760</strain>
    </source>
</reference>
<evidence type="ECO:0000256" key="3">
    <source>
        <dbReference type="ARBA" id="ARBA00013208"/>
    </source>
</evidence>
<dbReference type="InterPro" id="IPR019756">
    <property type="entry name" value="Pept_S26A_signal_pept_1_Ser-AS"/>
</dbReference>
<feature type="active site" evidence="7">
    <location>
        <position position="125"/>
    </location>
</feature>
<comment type="similarity">
    <text evidence="2 9">Belongs to the peptidase S26 family.</text>
</comment>